<proteinExistence type="predicted"/>
<gene>
    <name evidence="2" type="ORF">ABVK25_002566</name>
</gene>
<dbReference type="EMBL" id="JBHFEH010000006">
    <property type="protein sequence ID" value="KAL2056827.1"/>
    <property type="molecule type" value="Genomic_DNA"/>
</dbReference>
<evidence type="ECO:0000313" key="3">
    <source>
        <dbReference type="Proteomes" id="UP001590951"/>
    </source>
</evidence>
<name>A0ABR4BG57_9LECA</name>
<feature type="compositionally biased region" description="Polar residues" evidence="1">
    <location>
        <begin position="103"/>
        <end position="114"/>
    </location>
</feature>
<comment type="caution">
    <text evidence="2">The sequence shown here is derived from an EMBL/GenBank/DDBJ whole genome shotgun (WGS) entry which is preliminary data.</text>
</comment>
<accession>A0ABR4BG57</accession>
<keyword evidence="3" id="KW-1185">Reference proteome</keyword>
<evidence type="ECO:0000313" key="2">
    <source>
        <dbReference type="EMBL" id="KAL2056827.1"/>
    </source>
</evidence>
<organism evidence="2 3">
    <name type="scientific">Lepraria finkii</name>
    <dbReference type="NCBI Taxonomy" id="1340010"/>
    <lineage>
        <taxon>Eukaryota</taxon>
        <taxon>Fungi</taxon>
        <taxon>Dikarya</taxon>
        <taxon>Ascomycota</taxon>
        <taxon>Pezizomycotina</taxon>
        <taxon>Lecanoromycetes</taxon>
        <taxon>OSLEUM clade</taxon>
        <taxon>Lecanoromycetidae</taxon>
        <taxon>Lecanorales</taxon>
        <taxon>Lecanorineae</taxon>
        <taxon>Stereocaulaceae</taxon>
        <taxon>Lepraria</taxon>
    </lineage>
</organism>
<protein>
    <submittedName>
        <fullName evidence="2">Uncharacterized protein</fullName>
    </submittedName>
</protein>
<evidence type="ECO:0000256" key="1">
    <source>
        <dbReference type="SAM" id="MobiDB-lite"/>
    </source>
</evidence>
<reference evidence="2 3" key="1">
    <citation type="submission" date="2024-09" db="EMBL/GenBank/DDBJ databases">
        <title>Rethinking Asexuality: The Enigmatic Case of Functional Sexual Genes in Lepraria (Stereocaulaceae).</title>
        <authorList>
            <person name="Doellman M."/>
            <person name="Sun Y."/>
            <person name="Barcenas-Pena A."/>
            <person name="Lumbsch H.T."/>
            <person name="Grewe F."/>
        </authorList>
    </citation>
    <scope>NUCLEOTIDE SEQUENCE [LARGE SCALE GENOMIC DNA]</scope>
    <source>
        <strain evidence="2 3">Grewe 0041</strain>
    </source>
</reference>
<dbReference type="Proteomes" id="UP001590951">
    <property type="component" value="Unassembled WGS sequence"/>
</dbReference>
<feature type="region of interest" description="Disordered" evidence="1">
    <location>
        <begin position="93"/>
        <end position="116"/>
    </location>
</feature>
<sequence>MRLSVISGLLLHIQLFRQEHEIKHLAIDNQGDDFTARVLILAVFKRCACRLPGLVNNVSQLCLPFTVLHTKAGKQPKEVGIFRFVDNDIGILPSEPSHDQTMTKDTQSRGQTTAYEDIEQALHKPKNLNQSQCRPRRSHPRFRAIIKATSRS</sequence>